<comment type="caution">
    <text evidence="6">The sequence shown here is derived from an EMBL/GenBank/DDBJ whole genome shotgun (WGS) entry which is preliminary data.</text>
</comment>
<evidence type="ECO:0000256" key="3">
    <source>
        <dbReference type="PROSITE-ProRule" id="PRU10007"/>
    </source>
</evidence>
<gene>
    <name evidence="6" type="ORF">LPJ64_002834</name>
</gene>
<dbReference type="FunFam" id="3.40.605.10:FF:000007">
    <property type="entry name" value="NAD/NADP-dependent betaine aldehyde dehydrogenase"/>
    <property type="match status" value="1"/>
</dbReference>
<evidence type="ECO:0000256" key="2">
    <source>
        <dbReference type="ARBA" id="ARBA00023002"/>
    </source>
</evidence>
<keyword evidence="7" id="KW-1185">Reference proteome</keyword>
<sequence length="499" mass="54203">MTITATALPQLPFDRSLAYINGRWVGGSTGQTRDVENPAVGAVIAAVCESSAGDVDAAVQAAHVAFHEGPWVNEYSGAQRRDALLALATEIEQHRKELELIESINTGKPIVDVRVELDDTVDLFRHFAGYADKVEGRHIAAQTNARLEGYTVKVPVGVVGFINAFNYPLCLLAWKVAPALAAGCTVVFKPGPQTPLTTQYFAHLLHETEKFPKGVFNVVLGGADVGQALVDHDLIDKIGFTGSVATGKHVIRSTASTASVRATSVELGGKSPGVVMPDVDLDRAAQLVVSGCMSNAGMNCNALTRLWVHRSVYDAFVPRLKAAAEALVMGTPQDERTQMGPLIDRRQYERVLEYIRIGREEDRAHVLTGGQPLEQGIPGYWVQPTIFSNVAPTARIATEEIFGPVLSVLEPFDSLEEVIRAERKSEFGLAAGIFTRSHSDIARFTRGMRCGTIWVNNYNALYSYLPFGGFRNSGFGRELGYESFDGYLATKAIIDDVSF</sequence>
<feature type="domain" description="Aldehyde dehydrogenase" evidence="5">
    <location>
        <begin position="24"/>
        <end position="493"/>
    </location>
</feature>
<dbReference type="Gene3D" id="3.40.309.10">
    <property type="entry name" value="Aldehyde Dehydrogenase, Chain A, domain 2"/>
    <property type="match status" value="1"/>
</dbReference>
<dbReference type="InterPro" id="IPR029510">
    <property type="entry name" value="Ald_DH_CS_GLU"/>
</dbReference>
<dbReference type="InterPro" id="IPR016163">
    <property type="entry name" value="Ald_DH_C"/>
</dbReference>
<dbReference type="PROSITE" id="PS00687">
    <property type="entry name" value="ALDEHYDE_DEHYDR_GLU"/>
    <property type="match status" value="1"/>
</dbReference>
<evidence type="ECO:0000313" key="7">
    <source>
        <dbReference type="Proteomes" id="UP001145021"/>
    </source>
</evidence>
<name>A0A9W8CK56_9FUNG</name>
<dbReference type="SUPFAM" id="SSF53720">
    <property type="entry name" value="ALDH-like"/>
    <property type="match status" value="1"/>
</dbReference>
<feature type="active site" evidence="3">
    <location>
        <position position="266"/>
    </location>
</feature>
<keyword evidence="2 4" id="KW-0560">Oxidoreductase</keyword>
<dbReference type="Gene3D" id="3.40.605.10">
    <property type="entry name" value="Aldehyde Dehydrogenase, Chain A, domain 1"/>
    <property type="match status" value="1"/>
</dbReference>
<protein>
    <recommendedName>
        <fullName evidence="5">Aldehyde dehydrogenase domain-containing protein</fullName>
    </recommendedName>
</protein>
<dbReference type="PANTHER" id="PTHR11699">
    <property type="entry name" value="ALDEHYDE DEHYDROGENASE-RELATED"/>
    <property type="match status" value="1"/>
</dbReference>
<evidence type="ECO:0000259" key="5">
    <source>
        <dbReference type="Pfam" id="PF00171"/>
    </source>
</evidence>
<evidence type="ECO:0000256" key="1">
    <source>
        <dbReference type="ARBA" id="ARBA00009986"/>
    </source>
</evidence>
<dbReference type="InterPro" id="IPR016162">
    <property type="entry name" value="Ald_DH_N"/>
</dbReference>
<evidence type="ECO:0000256" key="4">
    <source>
        <dbReference type="RuleBase" id="RU003345"/>
    </source>
</evidence>
<dbReference type="InterPro" id="IPR016161">
    <property type="entry name" value="Ald_DH/histidinol_DH"/>
</dbReference>
<proteinExistence type="inferred from homology"/>
<dbReference type="GO" id="GO:0016620">
    <property type="term" value="F:oxidoreductase activity, acting on the aldehyde or oxo group of donors, NAD or NADP as acceptor"/>
    <property type="evidence" value="ECO:0007669"/>
    <property type="project" value="InterPro"/>
</dbReference>
<comment type="similarity">
    <text evidence="1 4">Belongs to the aldehyde dehydrogenase family.</text>
</comment>
<dbReference type="GO" id="GO:0019413">
    <property type="term" value="P:acetate biosynthetic process"/>
    <property type="evidence" value="ECO:0007669"/>
    <property type="project" value="UniProtKB-ARBA"/>
</dbReference>
<dbReference type="InterPro" id="IPR015590">
    <property type="entry name" value="Aldehyde_DH_dom"/>
</dbReference>
<accession>A0A9W8CK56</accession>
<evidence type="ECO:0000313" key="6">
    <source>
        <dbReference type="EMBL" id="KAJ1645590.1"/>
    </source>
</evidence>
<reference evidence="6" key="1">
    <citation type="submission" date="2022-07" db="EMBL/GenBank/DDBJ databases">
        <title>Phylogenomic reconstructions and comparative analyses of Kickxellomycotina fungi.</title>
        <authorList>
            <person name="Reynolds N.K."/>
            <person name="Stajich J.E."/>
            <person name="Barry K."/>
            <person name="Grigoriev I.V."/>
            <person name="Crous P."/>
            <person name="Smith M.E."/>
        </authorList>
    </citation>
    <scope>NUCLEOTIDE SEQUENCE</scope>
    <source>
        <strain evidence="6">NBRC 105413</strain>
    </source>
</reference>
<dbReference type="FunFam" id="3.40.309.10:FF:000001">
    <property type="entry name" value="Mitochondrial aldehyde dehydrogenase 2"/>
    <property type="match status" value="1"/>
</dbReference>
<dbReference type="Proteomes" id="UP001145021">
    <property type="component" value="Unassembled WGS sequence"/>
</dbReference>
<organism evidence="6 7">
    <name type="scientific">Coemansia asiatica</name>
    <dbReference type="NCBI Taxonomy" id="1052880"/>
    <lineage>
        <taxon>Eukaryota</taxon>
        <taxon>Fungi</taxon>
        <taxon>Fungi incertae sedis</taxon>
        <taxon>Zoopagomycota</taxon>
        <taxon>Kickxellomycotina</taxon>
        <taxon>Kickxellomycetes</taxon>
        <taxon>Kickxellales</taxon>
        <taxon>Kickxellaceae</taxon>
        <taxon>Coemansia</taxon>
    </lineage>
</organism>
<dbReference type="EMBL" id="JANBOH010000098">
    <property type="protein sequence ID" value="KAJ1645590.1"/>
    <property type="molecule type" value="Genomic_DNA"/>
</dbReference>
<dbReference type="AlphaFoldDB" id="A0A9W8CK56"/>
<dbReference type="Pfam" id="PF00171">
    <property type="entry name" value="Aldedh"/>
    <property type="match status" value="1"/>
</dbReference>